<reference evidence="1 2" key="1">
    <citation type="journal article" date="2002" name="Nature">
        <title>Genome sequence of the plant pathogen Ralstonia solanacearum.</title>
        <authorList>
            <person name="Salanoubat M."/>
            <person name="Genin S."/>
            <person name="Artiguenave F."/>
            <person name="Gouzy J."/>
            <person name="Mangenot S."/>
            <person name="Arlat M."/>
            <person name="Billault A."/>
            <person name="Brottier P."/>
            <person name="Camus J.C."/>
            <person name="Cattolico L."/>
            <person name="Chandler M."/>
            <person name="Choisne N."/>
            <person name="Claudel-Renard C."/>
            <person name="Cunnac S."/>
            <person name="Demange N."/>
            <person name="Gaspin C."/>
            <person name="Lavie M."/>
            <person name="Moisan A."/>
            <person name="Robert C."/>
            <person name="Saurin W."/>
            <person name="Schiex T."/>
            <person name="Siguier P."/>
            <person name="Thebault P."/>
            <person name="Whalen M."/>
            <person name="Wincker P."/>
            <person name="Levy M."/>
            <person name="Weissenbach J."/>
            <person name="Boucher C.A."/>
        </authorList>
    </citation>
    <scope>NUCLEOTIDE SEQUENCE [LARGE SCALE GENOMIC DNA]</scope>
    <source>
        <strain evidence="2">ATCC BAA-1114 / GMI1000</strain>
    </source>
</reference>
<keyword evidence="2" id="KW-1185">Reference proteome</keyword>
<gene>
    <name evidence="1" type="ordered locus">RSc3244</name>
</gene>
<dbReference type="STRING" id="267608.RSc3244"/>
<proteinExistence type="predicted"/>
<organism evidence="1 2">
    <name type="scientific">Ralstonia nicotianae (strain ATCC BAA-1114 / GMI1000)</name>
    <name type="common">Ralstonia solanacearum</name>
    <dbReference type="NCBI Taxonomy" id="267608"/>
    <lineage>
        <taxon>Bacteria</taxon>
        <taxon>Pseudomonadati</taxon>
        <taxon>Pseudomonadota</taxon>
        <taxon>Betaproteobacteria</taxon>
        <taxon>Burkholderiales</taxon>
        <taxon>Burkholderiaceae</taxon>
        <taxon>Ralstonia</taxon>
        <taxon>Ralstonia solanacearum species complex</taxon>
    </lineage>
</organism>
<dbReference type="AlphaFoldDB" id="Q8XUE7"/>
<accession>Q8XUE7</accession>
<dbReference type="HOGENOM" id="CLU_2370766_0_0_4"/>
<dbReference type="InterPro" id="IPR045622">
    <property type="entry name" value="DUF6441"/>
</dbReference>
<dbReference type="KEGG" id="rso:RSc3244"/>
<protein>
    <submittedName>
        <fullName evidence="1">Uncharacterized protein</fullName>
    </submittedName>
</protein>
<evidence type="ECO:0000313" key="1">
    <source>
        <dbReference type="EMBL" id="CAD17032.1"/>
    </source>
</evidence>
<dbReference type="PATRIC" id="fig|267608.8.peg.3295"/>
<evidence type="ECO:0000313" key="2">
    <source>
        <dbReference type="Proteomes" id="UP000001436"/>
    </source>
</evidence>
<dbReference type="EnsemblBacteria" id="CAD17032">
    <property type="protein sequence ID" value="CAD17032"/>
    <property type="gene ID" value="RSc3244"/>
</dbReference>
<dbReference type="Pfam" id="PF20039">
    <property type="entry name" value="DUF6441"/>
    <property type="match status" value="1"/>
</dbReference>
<dbReference type="EMBL" id="AL646052">
    <property type="protein sequence ID" value="CAD17032.1"/>
    <property type="molecule type" value="Genomic_DNA"/>
</dbReference>
<dbReference type="Proteomes" id="UP000001436">
    <property type="component" value="Chromosome"/>
</dbReference>
<sequence length="95" mass="10686">MESFEAQIVELMRGGNAYLVKNDRGNVVLVTENVGEHDRPLAGFKHRCRKAEGTKRIKHGADVPIAVPVPRVVLRNLRGRARLGCCEAWSRLCHR</sequence>
<name>Q8XUE7_RALN1</name>